<proteinExistence type="predicted"/>
<dbReference type="InterPro" id="IPR000305">
    <property type="entry name" value="GIY-YIG_endonuc"/>
</dbReference>
<evidence type="ECO:0000313" key="2">
    <source>
        <dbReference type="EMBL" id="EMB14517.1"/>
    </source>
</evidence>
<dbReference type="AlphaFoldDB" id="M2AP87"/>
<comment type="caution">
    <text evidence="2">The sequence shown here is derived from an EMBL/GenBank/DDBJ whole genome shotgun (WGS) entry which is preliminary data.</text>
</comment>
<organism evidence="2 3">
    <name type="scientific">Rhodopirellula europaea 6C</name>
    <dbReference type="NCBI Taxonomy" id="1263867"/>
    <lineage>
        <taxon>Bacteria</taxon>
        <taxon>Pseudomonadati</taxon>
        <taxon>Planctomycetota</taxon>
        <taxon>Planctomycetia</taxon>
        <taxon>Pirellulales</taxon>
        <taxon>Pirellulaceae</taxon>
        <taxon>Rhodopirellula</taxon>
    </lineage>
</organism>
<dbReference type="EMBL" id="ANMO01000216">
    <property type="protein sequence ID" value="EMB14517.1"/>
    <property type="molecule type" value="Genomic_DNA"/>
</dbReference>
<dbReference type="RefSeq" id="WP_008660641.1">
    <property type="nucleotide sequence ID" value="NZ_ANMO01000216.1"/>
</dbReference>
<dbReference type="Proteomes" id="UP000011529">
    <property type="component" value="Unassembled WGS sequence"/>
</dbReference>
<dbReference type="Pfam" id="PF01541">
    <property type="entry name" value="GIY-YIG"/>
    <property type="match status" value="1"/>
</dbReference>
<dbReference type="PATRIC" id="fig|1263867.3.peg.5299"/>
<evidence type="ECO:0000313" key="3">
    <source>
        <dbReference type="Proteomes" id="UP000011529"/>
    </source>
</evidence>
<evidence type="ECO:0000259" key="1">
    <source>
        <dbReference type="PROSITE" id="PS50164"/>
    </source>
</evidence>
<accession>M2AP87</accession>
<dbReference type="Gene3D" id="3.40.1440.10">
    <property type="entry name" value="GIY-YIG endonuclease"/>
    <property type="match status" value="1"/>
</dbReference>
<gene>
    <name evidence="2" type="ORF">RE6C_04939</name>
</gene>
<reference evidence="2" key="1">
    <citation type="submission" date="2012-11" db="EMBL/GenBank/DDBJ databases">
        <title>Permanent draft genomes of Rhodopirellula europaea strain SH398 and 6C.</title>
        <authorList>
            <person name="Richter M."/>
            <person name="Richter-Heitmann T."/>
            <person name="Frank C."/>
            <person name="Harder J."/>
            <person name="Glockner F.O."/>
        </authorList>
    </citation>
    <scope>NUCLEOTIDE SEQUENCE</scope>
    <source>
        <strain evidence="2">6C</strain>
    </source>
</reference>
<dbReference type="SUPFAM" id="SSF82771">
    <property type="entry name" value="GIY-YIG endonuclease"/>
    <property type="match status" value="1"/>
</dbReference>
<sequence>MLHQESLVESTQREQLARLESFDMPAFSQASPDRSCIHCTPVRCQRLLFIAAFCSTILAICLCQDSVAQEAGENAVSSSPVVNSTDFTAGKIREAHRKSHQGFSSDELILQDELREAFLQELDIAPNDESQFDRQRAALRALLQLRKRGDLNVPTTRRSSESTESINTAIPTAEIAIRTVLDRHDAMIDDVLCDPRMRNELQEEAERLSKGISPETVRRAVLRLRKSRRLRPELVLRVADWDRTVTTHPMKELDLESLPNTPGVYLFRDSTGYLYIGEAIRLRDRIGDHLRGSHNAGLASILGDDASNPVTLELHAFPKDSPAKKLTVRRAYESELIRSRHPRFNLQP</sequence>
<dbReference type="PROSITE" id="PS50164">
    <property type="entry name" value="GIY_YIG"/>
    <property type="match status" value="1"/>
</dbReference>
<protein>
    <submittedName>
        <fullName evidence="2">Excinuclease ABC subunit C</fullName>
    </submittedName>
</protein>
<keyword evidence="3" id="KW-1185">Reference proteome</keyword>
<dbReference type="InterPro" id="IPR035901">
    <property type="entry name" value="GIY-YIG_endonuc_sf"/>
</dbReference>
<feature type="domain" description="GIY-YIG" evidence="1">
    <location>
        <begin position="260"/>
        <end position="346"/>
    </location>
</feature>
<reference evidence="2" key="2">
    <citation type="journal article" date="2013" name="Mar. Genomics">
        <title>Expression of sulfatases in Rhodopirellula baltica and the diversity of sulfatases in the genus Rhodopirellula.</title>
        <authorList>
            <person name="Wegner C.E."/>
            <person name="Richter-Heitmann T."/>
            <person name="Klindworth A."/>
            <person name="Klockow C."/>
            <person name="Richter M."/>
            <person name="Achstetter T."/>
            <person name="Glockner F.O."/>
            <person name="Harder J."/>
        </authorList>
    </citation>
    <scope>NUCLEOTIDE SEQUENCE [LARGE SCALE GENOMIC DNA]</scope>
    <source>
        <strain evidence="2">6C</strain>
    </source>
</reference>
<name>M2AP87_9BACT</name>